<dbReference type="EMBL" id="SLUI01000006">
    <property type="protein sequence ID" value="TCL37323.1"/>
    <property type="molecule type" value="Genomic_DNA"/>
</dbReference>
<dbReference type="Pfam" id="PF12654">
    <property type="entry name" value="DUF3786"/>
    <property type="match status" value="1"/>
</dbReference>
<dbReference type="Proteomes" id="UP000295063">
    <property type="component" value="Unassembled WGS sequence"/>
</dbReference>
<dbReference type="InterPro" id="IPR024264">
    <property type="entry name" value="DUF3786"/>
</dbReference>
<dbReference type="RefSeq" id="WP_132079733.1">
    <property type="nucleotide sequence ID" value="NZ_SLUI01000006.1"/>
</dbReference>
<name>A0A4R1Q023_9FIRM</name>
<sequence length="226" mass="24706">MHASELRPDNLKQAYQSAYTKACEDFQRWNPEDMAASSGTSFACATSTFSIVYAGQGYQVSFPSGEVVYADRNDTVPVTEKIILLHYLIRASGQTIANSWISFKEIPVVGMLYLEPFNKRVTNYLIGVFGNKPHLLLQAGELLGASACRFGNYGIKLNALPRLPIIYALWAGDEEFPPRATVLFDATAPYYLPTEDLVVAAGFCVGKLAQAARKLPAAEVPDLGTV</sequence>
<reference evidence="2 3" key="1">
    <citation type="submission" date="2019-03" db="EMBL/GenBank/DDBJ databases">
        <title>Genomic Encyclopedia of Type Strains, Phase IV (KMG-IV): sequencing the most valuable type-strain genomes for metagenomic binning, comparative biology and taxonomic classification.</title>
        <authorList>
            <person name="Goeker M."/>
        </authorList>
    </citation>
    <scope>NUCLEOTIDE SEQUENCE [LARGE SCALE GENOMIC DNA]</scope>
    <source>
        <strain evidence="2 3">DSM 15969</strain>
    </source>
</reference>
<evidence type="ECO:0000259" key="1">
    <source>
        <dbReference type="Pfam" id="PF12654"/>
    </source>
</evidence>
<evidence type="ECO:0000313" key="2">
    <source>
        <dbReference type="EMBL" id="TCL37323.1"/>
    </source>
</evidence>
<gene>
    <name evidence="2" type="ORF">EV210_106192</name>
</gene>
<organism evidence="2 3">
    <name type="scientific">Anaerospora hongkongensis</name>
    <dbReference type="NCBI Taxonomy" id="244830"/>
    <lineage>
        <taxon>Bacteria</taxon>
        <taxon>Bacillati</taxon>
        <taxon>Bacillota</taxon>
        <taxon>Negativicutes</taxon>
        <taxon>Selenomonadales</taxon>
        <taxon>Sporomusaceae</taxon>
        <taxon>Anaerospora</taxon>
    </lineage>
</organism>
<dbReference type="AlphaFoldDB" id="A0A4R1Q023"/>
<protein>
    <submittedName>
        <fullName evidence="2">Uncharacterized protein DUF3786</fullName>
    </submittedName>
</protein>
<comment type="caution">
    <text evidence="2">The sequence shown here is derived from an EMBL/GenBank/DDBJ whole genome shotgun (WGS) entry which is preliminary data.</text>
</comment>
<dbReference type="OrthoDB" id="159408at2"/>
<feature type="domain" description="DUF3786" evidence="1">
    <location>
        <begin position="30"/>
        <end position="205"/>
    </location>
</feature>
<proteinExistence type="predicted"/>
<evidence type="ECO:0000313" key="3">
    <source>
        <dbReference type="Proteomes" id="UP000295063"/>
    </source>
</evidence>
<accession>A0A4R1Q023</accession>
<keyword evidence="3" id="KW-1185">Reference proteome</keyword>